<name>A0A1U9ZUC8_9ACTN</name>
<dbReference type="GO" id="GO:0003824">
    <property type="term" value="F:catalytic activity"/>
    <property type="evidence" value="ECO:0007669"/>
    <property type="project" value="UniProtKB-ARBA"/>
</dbReference>
<accession>A0A1U9ZUC8</accession>
<dbReference type="Pfam" id="PF12697">
    <property type="entry name" value="Abhydrolase_6"/>
    <property type="match status" value="1"/>
</dbReference>
<dbReference type="InterPro" id="IPR029058">
    <property type="entry name" value="AB_hydrolase_fold"/>
</dbReference>
<reference evidence="3" key="1">
    <citation type="journal article" date="2017" name="Med. Chem. Commun.">
        <title>Nonomuraea sp. ATCC 55076 harbours the largest actinomycete chromosome to date and the kistamicin biosynthetic gene cluster.</title>
        <authorList>
            <person name="Nazari B."/>
            <person name="Forneris C.C."/>
            <person name="Gibson M.I."/>
            <person name="Moon K."/>
            <person name="Schramma K.R."/>
            <person name="Seyedsayamdost M.R."/>
        </authorList>
    </citation>
    <scope>NUCLEOTIDE SEQUENCE [LARGE SCALE GENOMIC DNA]</scope>
    <source>
        <strain evidence="3">ATCC 55076</strain>
    </source>
</reference>
<gene>
    <name evidence="2" type="ORF">BKM31_08690</name>
</gene>
<organism evidence="2 3">
    <name type="scientific">[Actinomadura] parvosata subsp. kistnae</name>
    <dbReference type="NCBI Taxonomy" id="1909395"/>
    <lineage>
        <taxon>Bacteria</taxon>
        <taxon>Bacillati</taxon>
        <taxon>Actinomycetota</taxon>
        <taxon>Actinomycetes</taxon>
        <taxon>Streptosporangiales</taxon>
        <taxon>Streptosporangiaceae</taxon>
        <taxon>Nonomuraea</taxon>
    </lineage>
</organism>
<evidence type="ECO:0000313" key="3">
    <source>
        <dbReference type="Proteomes" id="UP000190797"/>
    </source>
</evidence>
<dbReference type="Proteomes" id="UP000190797">
    <property type="component" value="Chromosome"/>
</dbReference>
<feature type="domain" description="AB hydrolase-1" evidence="1">
    <location>
        <begin position="31"/>
        <end position="281"/>
    </location>
</feature>
<dbReference type="AlphaFoldDB" id="A0A1U9ZUC8"/>
<dbReference type="SUPFAM" id="SSF53474">
    <property type="entry name" value="alpha/beta-Hydrolases"/>
    <property type="match status" value="1"/>
</dbReference>
<proteinExistence type="predicted"/>
<dbReference type="InterPro" id="IPR050228">
    <property type="entry name" value="Carboxylesterase_BioH"/>
</dbReference>
<dbReference type="KEGG" id="noa:BKM31_08690"/>
<dbReference type="STRING" id="1909395.BKM31_08690"/>
<dbReference type="PANTHER" id="PTHR43194:SF2">
    <property type="entry name" value="PEROXISOMAL MEMBRANE PROTEIN LPX1"/>
    <property type="match status" value="1"/>
</dbReference>
<dbReference type="PANTHER" id="PTHR43194">
    <property type="entry name" value="HYDROLASE ALPHA/BETA FOLD FAMILY"/>
    <property type="match status" value="1"/>
</dbReference>
<dbReference type="Gene3D" id="3.40.50.1820">
    <property type="entry name" value="alpha/beta hydrolase"/>
    <property type="match status" value="1"/>
</dbReference>
<dbReference type="EMBL" id="CP017717">
    <property type="protein sequence ID" value="AQZ61544.1"/>
    <property type="molecule type" value="Genomic_DNA"/>
</dbReference>
<keyword evidence="3" id="KW-1185">Reference proteome</keyword>
<sequence length="291" mass="30326">MSMATTSTTGTITAADGTTISYREVGQGPGLVIVHGAMQTGHSQIDLARALSTEFTCYLPDRRGRGGSGPAGAAYGIEREVEDLDAVLRATGARYAVGVSSGAIITLHTALARPGALSKAVLFEPPLGLGDVDLGGVLERFDREIAAGRTAAALVTGMRAARLAPPLFAALPRPVQEWLTGLMLKSQDKGGGAEPTFGELAPTQRQDITLVAEATGDLAKYRPVEVETLLLGGTRSRPHLRAALAGLEGVLPHARRVELVGLDHGATQNAAQRGRPEQVAAEIRRFLLAAA</sequence>
<evidence type="ECO:0000259" key="1">
    <source>
        <dbReference type="Pfam" id="PF12697"/>
    </source>
</evidence>
<evidence type="ECO:0000313" key="2">
    <source>
        <dbReference type="EMBL" id="AQZ61544.1"/>
    </source>
</evidence>
<dbReference type="InterPro" id="IPR000073">
    <property type="entry name" value="AB_hydrolase_1"/>
</dbReference>
<protein>
    <recommendedName>
        <fullName evidence="1">AB hydrolase-1 domain-containing protein</fullName>
    </recommendedName>
</protein>